<feature type="compositionally biased region" description="Basic and acidic residues" evidence="1">
    <location>
        <begin position="30"/>
        <end position="43"/>
    </location>
</feature>
<sequence length="81" mass="9133">MQQATGLGEVEVRRLWKGNEEDYRQTGSEKSNEIESRGQKLEEHTSECLRGDFATGNDNNHRALTTLKMATFDIDLVCATT</sequence>
<evidence type="ECO:0000256" key="1">
    <source>
        <dbReference type="SAM" id="MobiDB-lite"/>
    </source>
</evidence>
<keyword evidence="3" id="KW-1185">Reference proteome</keyword>
<gene>
    <name evidence="2" type="ORF">SMAX5B_001865</name>
</gene>
<dbReference type="AlphaFoldDB" id="A0A2U9CVV1"/>
<protein>
    <submittedName>
        <fullName evidence="2">Uncharacterized protein</fullName>
    </submittedName>
</protein>
<dbReference type="EMBL" id="CP026263">
    <property type="protein sequence ID" value="AWP20825.1"/>
    <property type="molecule type" value="Genomic_DNA"/>
</dbReference>
<dbReference type="Proteomes" id="UP000246464">
    <property type="component" value="Chromosome 21"/>
</dbReference>
<evidence type="ECO:0000313" key="2">
    <source>
        <dbReference type="EMBL" id="AWP20825.1"/>
    </source>
</evidence>
<name>A0A2U9CVV1_SCOMX</name>
<feature type="region of interest" description="Disordered" evidence="1">
    <location>
        <begin position="18"/>
        <end position="43"/>
    </location>
</feature>
<reference evidence="2 3" key="1">
    <citation type="submission" date="2017-12" db="EMBL/GenBank/DDBJ databases">
        <title>Integrating genomic resources of turbot (Scophthalmus maximus) in depth evaluation of genetic and physical mapping variation across individuals.</title>
        <authorList>
            <person name="Martinez P."/>
        </authorList>
    </citation>
    <scope>NUCLEOTIDE SEQUENCE [LARGE SCALE GENOMIC DNA]</scope>
</reference>
<accession>A0A2U9CVV1</accession>
<evidence type="ECO:0000313" key="3">
    <source>
        <dbReference type="Proteomes" id="UP000246464"/>
    </source>
</evidence>
<organism evidence="2 3">
    <name type="scientific">Scophthalmus maximus</name>
    <name type="common">Turbot</name>
    <name type="synonym">Psetta maxima</name>
    <dbReference type="NCBI Taxonomy" id="52904"/>
    <lineage>
        <taxon>Eukaryota</taxon>
        <taxon>Metazoa</taxon>
        <taxon>Chordata</taxon>
        <taxon>Craniata</taxon>
        <taxon>Vertebrata</taxon>
        <taxon>Euteleostomi</taxon>
        <taxon>Actinopterygii</taxon>
        <taxon>Neopterygii</taxon>
        <taxon>Teleostei</taxon>
        <taxon>Neoteleostei</taxon>
        <taxon>Acanthomorphata</taxon>
        <taxon>Carangaria</taxon>
        <taxon>Pleuronectiformes</taxon>
        <taxon>Pleuronectoidei</taxon>
        <taxon>Scophthalmidae</taxon>
        <taxon>Scophthalmus</taxon>
    </lineage>
</organism>
<proteinExistence type="predicted"/>